<proteinExistence type="predicted"/>
<evidence type="ECO:0000313" key="4">
    <source>
        <dbReference type="Proteomes" id="UP001155027"/>
    </source>
</evidence>
<evidence type="ECO:0000256" key="2">
    <source>
        <dbReference type="SAM" id="SignalP"/>
    </source>
</evidence>
<gene>
    <name evidence="3" type="ORF">GGP71_002966</name>
</gene>
<keyword evidence="2" id="KW-0732">Signal</keyword>
<dbReference type="AlphaFoldDB" id="A0A9X2Q0I5"/>
<feature type="region of interest" description="Disordered" evidence="1">
    <location>
        <begin position="143"/>
        <end position="167"/>
    </location>
</feature>
<dbReference type="RefSeq" id="WP_259080941.1">
    <property type="nucleotide sequence ID" value="NZ_JANUAU010000011.1"/>
</dbReference>
<organism evidence="3 4">
    <name type="scientific">Salinibacter ruber</name>
    <dbReference type="NCBI Taxonomy" id="146919"/>
    <lineage>
        <taxon>Bacteria</taxon>
        <taxon>Pseudomonadati</taxon>
        <taxon>Rhodothermota</taxon>
        <taxon>Rhodothermia</taxon>
        <taxon>Rhodothermales</taxon>
        <taxon>Salinibacteraceae</taxon>
        <taxon>Salinibacter</taxon>
    </lineage>
</organism>
<feature type="compositionally biased region" description="Acidic residues" evidence="1">
    <location>
        <begin position="143"/>
        <end position="157"/>
    </location>
</feature>
<accession>A0A9X2Q0I5</accession>
<protein>
    <recommendedName>
        <fullName evidence="5">Outer membrane protein beta-barrel domain-containing protein</fullName>
    </recommendedName>
</protein>
<dbReference type="Proteomes" id="UP001155027">
    <property type="component" value="Unassembled WGS sequence"/>
</dbReference>
<feature type="chain" id="PRO_5040973183" description="Outer membrane protein beta-barrel domain-containing protein" evidence="2">
    <location>
        <begin position="35"/>
        <end position="368"/>
    </location>
</feature>
<dbReference type="Gene3D" id="2.40.160.20">
    <property type="match status" value="1"/>
</dbReference>
<evidence type="ECO:0000313" key="3">
    <source>
        <dbReference type="EMBL" id="MCS3679023.1"/>
    </source>
</evidence>
<dbReference type="SUPFAM" id="SSF56925">
    <property type="entry name" value="OMPA-like"/>
    <property type="match status" value="1"/>
</dbReference>
<evidence type="ECO:0008006" key="5">
    <source>
        <dbReference type="Google" id="ProtNLM"/>
    </source>
</evidence>
<comment type="caution">
    <text evidence="3">The sequence shown here is derived from an EMBL/GenBank/DDBJ whole genome shotgun (WGS) entry which is preliminary data.</text>
</comment>
<dbReference type="InterPro" id="IPR011250">
    <property type="entry name" value="OMP/PagP_B-barrel"/>
</dbReference>
<name>A0A9X2Q0I5_9BACT</name>
<dbReference type="EMBL" id="JANUAU010000011">
    <property type="protein sequence ID" value="MCS3679023.1"/>
    <property type="molecule type" value="Genomic_DNA"/>
</dbReference>
<feature type="signal peptide" evidence="2">
    <location>
        <begin position="1"/>
        <end position="34"/>
    </location>
</feature>
<evidence type="ECO:0000256" key="1">
    <source>
        <dbReference type="SAM" id="MobiDB-lite"/>
    </source>
</evidence>
<reference evidence="3" key="1">
    <citation type="submission" date="2022-08" db="EMBL/GenBank/DDBJ databases">
        <title>Genomic Encyclopedia of Type Strains, Phase V (KMG-V): Genome sequencing to study the core and pangenomes of soil and plant-associated prokaryotes.</title>
        <authorList>
            <person name="Whitman W."/>
        </authorList>
    </citation>
    <scope>NUCLEOTIDE SEQUENCE</scope>
    <source>
        <strain evidence="3">0</strain>
    </source>
</reference>
<sequence length="368" mass="39006">MSRPSVAFPWQRALRSITARRHLALALITCGALAALPPSAAYAQDATAPCTDTVSAAEEAYLNRNYQEAVTLASQCTDRSAFEDEIVIQAYRLITLASLRQGALVQARSAVTNILHIDPEYTADPVNDPPAYDLFISLVRQEEDTEGTADAETETEEPSPAPLRRNEGGPFLKLIGVGLSDYTGDLPIGNAGHPFDFQEISTGSGAPYLFTAEIGYEFSSNLALVLGVQTGNYPIVGHSTGSNDISDSWRHTPQLLVRYTFGAAGESVAAYLDAGANVTFGGEGIAGPGVGPSVGGGIDIPLSSTWSFFVESRFNFTLPDNAIDGTSYPEDVQVERPPKGSITGPFDSVNQLLGIGLRIRFGGAAAQE</sequence>